<reference evidence="11" key="1">
    <citation type="submission" date="2016-06" db="EMBL/GenBank/DDBJ databases">
        <title>Parallel loss of symbiosis genes in relatives of nitrogen-fixing non-legume Parasponia.</title>
        <authorList>
            <person name="Van Velzen R."/>
            <person name="Holmer R."/>
            <person name="Bu F."/>
            <person name="Rutten L."/>
            <person name="Van Zeijl A."/>
            <person name="Liu W."/>
            <person name="Santuari L."/>
            <person name="Cao Q."/>
            <person name="Sharma T."/>
            <person name="Shen D."/>
            <person name="Roswanjaya Y."/>
            <person name="Wardhani T."/>
            <person name="Kalhor M.S."/>
            <person name="Jansen J."/>
            <person name="Van den Hoogen J."/>
            <person name="Gungor B."/>
            <person name="Hartog M."/>
            <person name="Hontelez J."/>
            <person name="Verver J."/>
            <person name="Yang W.-C."/>
            <person name="Schijlen E."/>
            <person name="Repin R."/>
            <person name="Schilthuizen M."/>
            <person name="Schranz E."/>
            <person name="Heidstra R."/>
            <person name="Miyata K."/>
            <person name="Fedorova E."/>
            <person name="Kohlen W."/>
            <person name="Bisseling T."/>
            <person name="Smit S."/>
            <person name="Geurts R."/>
        </authorList>
    </citation>
    <scope>NUCLEOTIDE SEQUENCE [LARGE SCALE GENOMIC DNA]</scope>
    <source>
        <strain evidence="11">cv. RG33-2</strain>
    </source>
</reference>
<dbReference type="Pfam" id="PF01582">
    <property type="entry name" value="TIR"/>
    <property type="match status" value="1"/>
</dbReference>
<dbReference type="GO" id="GO:0061809">
    <property type="term" value="F:NAD+ nucleosidase activity, cyclic ADP-ribose generating"/>
    <property type="evidence" value="ECO:0007669"/>
    <property type="project" value="UniProtKB-EC"/>
</dbReference>
<keyword evidence="4" id="KW-0378">Hydrolase</keyword>
<dbReference type="InterPro" id="IPR058192">
    <property type="entry name" value="WHD_ROQ1-like"/>
</dbReference>
<evidence type="ECO:0000256" key="4">
    <source>
        <dbReference type="ARBA" id="ARBA00022801"/>
    </source>
</evidence>
<dbReference type="EMBL" id="JXTC01000637">
    <property type="protein sequence ID" value="PON42393.1"/>
    <property type="molecule type" value="Genomic_DNA"/>
</dbReference>
<dbReference type="Gene3D" id="1.10.8.430">
    <property type="entry name" value="Helical domain of apoptotic protease-activating factors"/>
    <property type="match status" value="1"/>
</dbReference>
<dbReference type="PANTHER" id="PTHR11017">
    <property type="entry name" value="LEUCINE-RICH REPEAT-CONTAINING PROTEIN"/>
    <property type="match status" value="1"/>
</dbReference>
<dbReference type="InterPro" id="IPR027417">
    <property type="entry name" value="P-loop_NTPase"/>
</dbReference>
<feature type="region of interest" description="Disordered" evidence="8">
    <location>
        <begin position="1248"/>
        <end position="1275"/>
    </location>
</feature>
<dbReference type="InParanoid" id="A0A2P5B0U4"/>
<keyword evidence="3" id="KW-0677">Repeat</keyword>
<dbReference type="Pfam" id="PF07725">
    <property type="entry name" value="LRR_3"/>
    <property type="match status" value="1"/>
</dbReference>
<dbReference type="Gene3D" id="3.40.50.300">
    <property type="entry name" value="P-loop containing nucleotide triphosphate hydrolases"/>
    <property type="match status" value="1"/>
</dbReference>
<sequence length="1290" mass="148825">MAHPLPHIPIQSPKKYDVFISFRGVDTRYNFTSHLHKALLQKKLLPYMDERLERGDKISHALLKAIEDSKLSIIVFSEKYASSSWCLDELVHILRCKERNKQIVVPIFYHVSPSDVRKQVGSYGVAFGTLEERFKNNLDKLNQWRAALTSAANLSGWDAPTTRDESDLIERIVLDTTEKLNYVSLSNDFNGLVGMDKRSEHVESLLLIESSQDVRIVGIWGMGGMGKTTLAHVIFSRLHYQFEGYSFLENVREQWQQRGRLDLRNKFFAELLEEENQDMVNMRFVKDRICRKRVLIVLDDLDDLEQFEELVRGRDWFSPGSRIIVTTRNKQLLKNIEVDRIYKAEQLDEDEALQLFCLNAFKRNTPTRSYIELSRKVVNYAAGMPLALKVLGSHLYLKKKEEWNSALNKLKIVPNKKIQNILRISFDGLDDKEKDIFLDVACFFKGERKDFVERILDDSCVFADIIRTLIDKSLVSVTRYKKLWMHDLIQEMGWEIVRQECIKEPGMRSRLWIADDICHVLKNVTGGAKVEGIFLNMSKIRGNHLKLKPVVFKKMHNLRLLEISGDSGQMDQCKLDLPQGLDTLPDSLRYLNWLEYPLKSFPSSFRPQNLVELNMPSSQLEQLWSEFQHLDNLKVVKLSFSTKLTHIPDFSRANLKSLYLNGCKGLVEVPPLRFQQVLGKSVRKERTKRRGFTKYDNMGYWTPTENDWMPVWWMFPIDIDYSLNLSGCSNLKAFPEMSGNIQYLSLRSTAVEEMHSSICSLDNLVLLDLNNCKCLKNLPRSIGRLESLDHLDLGGCTSIDGFPELPRNIRSLHLSGTNIKHVPSSSFECLPSLEDLYLNNCTRLETLPTSICKLKSLVTLNLTDCSELKNFPEILEPMECLKDLYLDRTGIIKLHSSIENLIGLRWLLLRECENLEFVPNNMYNMRRLELLGLSKCSKLESLPAVSGDFHFKIEVDLSHSNMLKLADWNNGSSSLPMLDPSGTIINKRPASIERLSNMILFLLDKGESSQFSIATNFIRSFMECQCWQNLSNKRFPNFSFCGCSRFDVVECNNMVIEFLLTLLYEATSFVLLDGELTQTICPRINLCCPGHEILEWFDYQCDGSSIDISLSPHYTSFLGFAFCIVVEFEHYCIDLNRLNYRCEYHFKTYNIGESRKCSWSFQRPENVKGELEIIILSSDHMFMGYIPADYQDYCDAMEVSFEFYLEQNDWEALVNIGNSRVKKCGIHMLDLLDAEEFGIINITSDQHGQGELESNDISNEVGPSKSDSMDSDTDYNIDSHIAEYFNPRDC</sequence>
<dbReference type="Pfam" id="PF20160">
    <property type="entry name" value="C-JID"/>
    <property type="match status" value="1"/>
</dbReference>
<evidence type="ECO:0000256" key="1">
    <source>
        <dbReference type="ARBA" id="ARBA00011982"/>
    </source>
</evidence>
<dbReference type="InterPro" id="IPR042197">
    <property type="entry name" value="Apaf_helical"/>
</dbReference>
<dbReference type="InterPro" id="IPR002182">
    <property type="entry name" value="NB-ARC"/>
</dbReference>
<gene>
    <name evidence="10" type="primary">TorTNL15</name>
    <name evidence="10" type="ORF">TorRG33x02_335860</name>
</gene>
<organism evidence="10 11">
    <name type="scientific">Trema orientale</name>
    <name type="common">Charcoal tree</name>
    <name type="synonym">Celtis orientalis</name>
    <dbReference type="NCBI Taxonomy" id="63057"/>
    <lineage>
        <taxon>Eukaryota</taxon>
        <taxon>Viridiplantae</taxon>
        <taxon>Streptophyta</taxon>
        <taxon>Embryophyta</taxon>
        <taxon>Tracheophyta</taxon>
        <taxon>Spermatophyta</taxon>
        <taxon>Magnoliopsida</taxon>
        <taxon>eudicotyledons</taxon>
        <taxon>Gunneridae</taxon>
        <taxon>Pentapetalae</taxon>
        <taxon>rosids</taxon>
        <taxon>fabids</taxon>
        <taxon>Rosales</taxon>
        <taxon>Cannabaceae</taxon>
        <taxon>Trema</taxon>
    </lineage>
</organism>
<dbReference type="FunFam" id="1.10.8.430:FF:000002">
    <property type="entry name" value="Disease resistance protein (TIR-NBS-LRR class)"/>
    <property type="match status" value="1"/>
</dbReference>
<dbReference type="SMART" id="SM00255">
    <property type="entry name" value="TIR"/>
    <property type="match status" value="1"/>
</dbReference>
<dbReference type="InterPro" id="IPR045344">
    <property type="entry name" value="C-JID"/>
</dbReference>
<evidence type="ECO:0000259" key="9">
    <source>
        <dbReference type="PROSITE" id="PS50104"/>
    </source>
</evidence>
<dbReference type="Pfam" id="PF13855">
    <property type="entry name" value="LRR_8"/>
    <property type="match status" value="1"/>
</dbReference>
<dbReference type="InterPro" id="IPR011713">
    <property type="entry name" value="Leu-rich_rpt_3"/>
</dbReference>
<evidence type="ECO:0000256" key="5">
    <source>
        <dbReference type="ARBA" id="ARBA00022821"/>
    </source>
</evidence>
<dbReference type="GO" id="GO:0007165">
    <property type="term" value="P:signal transduction"/>
    <property type="evidence" value="ECO:0007669"/>
    <property type="project" value="InterPro"/>
</dbReference>
<keyword evidence="5" id="KW-0611">Plant defense</keyword>
<dbReference type="FunCoup" id="A0A2P5B0U4">
    <property type="interactions" value="151"/>
</dbReference>
<dbReference type="SUPFAM" id="SSF52540">
    <property type="entry name" value="P-loop containing nucleoside triphosphate hydrolases"/>
    <property type="match status" value="1"/>
</dbReference>
<accession>A0A2P5B0U4</accession>
<dbReference type="GO" id="GO:0043531">
    <property type="term" value="F:ADP binding"/>
    <property type="evidence" value="ECO:0007669"/>
    <property type="project" value="InterPro"/>
</dbReference>
<dbReference type="SUPFAM" id="SSF46785">
    <property type="entry name" value="Winged helix' DNA-binding domain"/>
    <property type="match status" value="1"/>
</dbReference>
<evidence type="ECO:0000256" key="7">
    <source>
        <dbReference type="ARBA" id="ARBA00047304"/>
    </source>
</evidence>
<keyword evidence="2" id="KW-0433">Leucine-rich repeat</keyword>
<dbReference type="OrthoDB" id="1186286at2759"/>
<name>A0A2P5B0U4_TREOI</name>
<dbReference type="EC" id="3.2.2.6" evidence="1"/>
<evidence type="ECO:0000256" key="8">
    <source>
        <dbReference type="SAM" id="MobiDB-lite"/>
    </source>
</evidence>
<dbReference type="InterPro" id="IPR001611">
    <property type="entry name" value="Leu-rich_rpt"/>
</dbReference>
<dbReference type="Gene3D" id="3.80.10.10">
    <property type="entry name" value="Ribonuclease Inhibitor"/>
    <property type="match status" value="3"/>
</dbReference>
<evidence type="ECO:0000313" key="11">
    <source>
        <dbReference type="Proteomes" id="UP000237000"/>
    </source>
</evidence>
<dbReference type="PANTHER" id="PTHR11017:SF479">
    <property type="entry name" value="DISEASE RESISTANCE PROTEIN (TIR-NBS-LRR CLASS) FAMILY"/>
    <property type="match status" value="1"/>
</dbReference>
<proteinExistence type="predicted"/>
<dbReference type="PROSITE" id="PS50104">
    <property type="entry name" value="TIR"/>
    <property type="match status" value="1"/>
</dbReference>
<dbReference type="Proteomes" id="UP000237000">
    <property type="component" value="Unassembled WGS sequence"/>
</dbReference>
<evidence type="ECO:0000256" key="2">
    <source>
        <dbReference type="ARBA" id="ARBA00022614"/>
    </source>
</evidence>
<feature type="domain" description="TIR" evidence="9">
    <location>
        <begin position="14"/>
        <end position="180"/>
    </location>
</feature>
<evidence type="ECO:0000313" key="10">
    <source>
        <dbReference type="EMBL" id="PON42393.1"/>
    </source>
</evidence>
<evidence type="ECO:0000256" key="3">
    <source>
        <dbReference type="ARBA" id="ARBA00022737"/>
    </source>
</evidence>
<comment type="catalytic activity">
    <reaction evidence="7">
        <text>NAD(+) + H2O = ADP-D-ribose + nicotinamide + H(+)</text>
        <dbReference type="Rhea" id="RHEA:16301"/>
        <dbReference type="ChEBI" id="CHEBI:15377"/>
        <dbReference type="ChEBI" id="CHEBI:15378"/>
        <dbReference type="ChEBI" id="CHEBI:17154"/>
        <dbReference type="ChEBI" id="CHEBI:57540"/>
        <dbReference type="ChEBI" id="CHEBI:57967"/>
        <dbReference type="EC" id="3.2.2.6"/>
    </reaction>
    <physiologicalReaction direction="left-to-right" evidence="7">
        <dbReference type="Rhea" id="RHEA:16302"/>
    </physiologicalReaction>
</comment>
<dbReference type="FunFam" id="3.40.50.10140:FF:000007">
    <property type="entry name" value="Disease resistance protein (TIR-NBS-LRR class)"/>
    <property type="match status" value="1"/>
</dbReference>
<dbReference type="Pfam" id="PF00931">
    <property type="entry name" value="NB-ARC"/>
    <property type="match status" value="1"/>
</dbReference>
<keyword evidence="6" id="KW-0520">NAD</keyword>
<keyword evidence="11" id="KW-1185">Reference proteome</keyword>
<dbReference type="InterPro" id="IPR036390">
    <property type="entry name" value="WH_DNA-bd_sf"/>
</dbReference>
<dbReference type="InterPro" id="IPR044974">
    <property type="entry name" value="Disease_R_plants"/>
</dbReference>
<dbReference type="GO" id="GO:0006952">
    <property type="term" value="P:defense response"/>
    <property type="evidence" value="ECO:0007669"/>
    <property type="project" value="UniProtKB-KW"/>
</dbReference>
<dbReference type="PRINTS" id="PR00364">
    <property type="entry name" value="DISEASERSIST"/>
</dbReference>
<protein>
    <recommendedName>
        <fullName evidence="1">ADP-ribosyl cyclase/cyclic ADP-ribose hydrolase</fullName>
        <ecNumber evidence="1">3.2.2.6</ecNumber>
    </recommendedName>
</protein>
<dbReference type="Pfam" id="PF23282">
    <property type="entry name" value="WHD_ROQ1"/>
    <property type="match status" value="1"/>
</dbReference>
<dbReference type="SUPFAM" id="SSF52200">
    <property type="entry name" value="Toll/Interleukin receptor TIR domain"/>
    <property type="match status" value="1"/>
</dbReference>
<comment type="caution">
    <text evidence="10">The sequence shown here is derived from an EMBL/GenBank/DDBJ whole genome shotgun (WGS) entry which is preliminary data.</text>
</comment>
<evidence type="ECO:0000256" key="6">
    <source>
        <dbReference type="ARBA" id="ARBA00023027"/>
    </source>
</evidence>
<dbReference type="Gene3D" id="3.40.50.10140">
    <property type="entry name" value="Toll/interleukin-1 receptor homology (TIR) domain"/>
    <property type="match status" value="1"/>
</dbReference>
<dbReference type="InterPro" id="IPR032675">
    <property type="entry name" value="LRR_dom_sf"/>
</dbReference>
<dbReference type="InterPro" id="IPR000157">
    <property type="entry name" value="TIR_dom"/>
</dbReference>
<dbReference type="InterPro" id="IPR035897">
    <property type="entry name" value="Toll_tir_struct_dom_sf"/>
</dbReference>
<dbReference type="SUPFAM" id="SSF52058">
    <property type="entry name" value="L domain-like"/>
    <property type="match status" value="2"/>
</dbReference>